<dbReference type="InterPro" id="IPR013656">
    <property type="entry name" value="PAS_4"/>
</dbReference>
<feature type="coiled-coil region" evidence="7">
    <location>
        <begin position="1158"/>
        <end position="1217"/>
    </location>
</feature>
<dbReference type="InterPro" id="IPR046342">
    <property type="entry name" value="CBS_dom_sf"/>
</dbReference>
<reference evidence="11 12" key="1">
    <citation type="journal article" date="2020" name="Harmful Algae">
        <title>Molecular and morphological characterization of a novel dihydroanatoxin-a producing Microcoleus species (cyanobacteria) from the Russian River, California, USA.</title>
        <authorList>
            <person name="Conklin K.Y."/>
            <person name="Stancheva R."/>
            <person name="Otten T.G."/>
            <person name="Fadness R."/>
            <person name="Boyer G.L."/>
            <person name="Read B."/>
            <person name="Zhang X."/>
            <person name="Sheath R.G."/>
        </authorList>
    </citation>
    <scope>NUCLEOTIDE SEQUENCE [LARGE SCALE GENOMIC DNA]</scope>
    <source>
        <strain evidence="11 12">PTRS2</strain>
    </source>
</reference>
<feature type="domain" description="PAC" evidence="9">
    <location>
        <begin position="1280"/>
        <end position="1331"/>
    </location>
</feature>
<organism evidence="11 12">
    <name type="scientific">Microcoleus anatoxicus PTRS2</name>
    <dbReference type="NCBI Taxonomy" id="2705321"/>
    <lineage>
        <taxon>Bacteria</taxon>
        <taxon>Bacillati</taxon>
        <taxon>Cyanobacteriota</taxon>
        <taxon>Cyanophyceae</taxon>
        <taxon>Oscillatoriophycideae</taxon>
        <taxon>Oscillatoriales</taxon>
        <taxon>Microcoleaceae</taxon>
        <taxon>Microcoleus</taxon>
        <taxon>Microcoleus anatoxicus</taxon>
    </lineage>
</organism>
<dbReference type="Pfam" id="PF13426">
    <property type="entry name" value="PAS_9"/>
    <property type="match status" value="3"/>
</dbReference>
<dbReference type="SMART" id="SM00065">
    <property type="entry name" value="GAF"/>
    <property type="match status" value="1"/>
</dbReference>
<dbReference type="PANTHER" id="PTHR43304">
    <property type="entry name" value="PHYTOCHROME-LIKE PROTEIN CPH1"/>
    <property type="match status" value="1"/>
</dbReference>
<comment type="caution">
    <text evidence="11">The sequence shown here is derived from an EMBL/GenBank/DDBJ whole genome shotgun (WGS) entry which is preliminary data.</text>
</comment>
<dbReference type="SUPFAM" id="SSF54631">
    <property type="entry name" value="CBS-domain pair"/>
    <property type="match status" value="2"/>
</dbReference>
<dbReference type="CDD" id="cd00130">
    <property type="entry name" value="PAS"/>
    <property type="match status" value="7"/>
</dbReference>
<evidence type="ECO:0000313" key="11">
    <source>
        <dbReference type="EMBL" id="MEK0186939.1"/>
    </source>
</evidence>
<proteinExistence type="predicted"/>
<comment type="catalytic activity">
    <reaction evidence="1">
        <text>ATP + protein L-histidine = ADP + protein N-phospho-L-histidine.</text>
        <dbReference type="EC" id="2.7.13.3"/>
    </reaction>
</comment>
<feature type="domain" description="PAC" evidence="9">
    <location>
        <begin position="999"/>
        <end position="1051"/>
    </location>
</feature>
<dbReference type="InterPro" id="IPR003018">
    <property type="entry name" value="GAF"/>
</dbReference>
<protein>
    <recommendedName>
        <fullName evidence="2">histidine kinase</fullName>
        <ecNumber evidence="2">2.7.13.3</ecNumber>
    </recommendedName>
</protein>
<keyword evidence="5" id="KW-0418">Kinase</keyword>
<feature type="domain" description="CBS" evidence="10">
    <location>
        <begin position="113"/>
        <end position="173"/>
    </location>
</feature>
<sequence length="1571" mass="177528">MQLKDLPTLERAIDRHPITVAPQTSLLDVLRLMGQVDGEDSFWFPQATIIESGDELESNQRMSLLHNGCVLVVEESSNHRTTSLAGIFTARDAMCLAASGITCLSPIKIADVMRQPQVVFKLSEAQDIFTPLLIFRQHQISYLPIVDDRDRLLGIVTPESILETLQSANLLKLGTVAEVMKTQILSVPRHTSVLKIAQLMVENLASWALITDNLREGVEYEVAEISRIIPAGIVTEHKILQAQALGIDLAQTHASAIMRRLGTHLNPEDSLWRACQQMQQEQMQPLLVSQFRENVHNYLLGIVAQVDLLGLLEPAQIYKGLKRAQQSIRQLQIENTELLRSRNAELETQVEQRTAELQAALTKVEQQAKQAALINQIVQVMRDTMVVDQILQTTVDQLHESLNVSRCVILEENSHREISITYCSEATPEAEKLLGMHCPILNRYKQQLIHGHQVLFSKIDDSLTPELQAVAHQLSVRAMLITPLVYQQQFLGAICLHQCDREREWTDSELEFVKTISTHCAIAIHQAKLYQQLQTELAERERAEAALQTQKEFLRNVIDTSPHAIFVKDCNGTYVLVNQSLAELLGTTVENLTGKKDAEFIDDPAQVEKFLADVREITSTLEPKFFLEETVTTPTGEIRYFQIVKKPLLSADGTSCQILGVATDITDRKLAEQALRESEQLFRLMADTAPVFIWMSGTDSRRNFFNQSWLDFTGKTLEEQLDNGWTAAVHSDDLHHCLDIYLSSFNTSQKFLMEYRLRNADGEFRWILDRGVPRFTPSGNFAGYIGSCVDITERKVAEESLQQAKEQLQAVLDAVPGFISWIDADGKYLGVNRHLADSFNLMPKDFIGKELGFMQNSPLFAEFMIQFIGSSDVQASQVIESQIDGRARHYLLAAHKYQQETAVVCVGIDITERKQAEESLRESQIKLSAIFNNTFQFTGLLQLDGTLVEPNQTVLDFGGLQLADVVGIPLWETRWWTISTATQERLKSAIAYAASGNFIRYEVDVLGVGNTIATVDFSIKPMKDEAGKVVMLIAEGRDITELKQAQNDRDRFFNNSMDLMAIAEFNGCFKLVNPACTEILGYTKDELEGKNFVELIHPHDLQTVYNVWEKEKNTGHAVRDLEIRFRCLNGTYKWLSWNSIPFPEEGISYGFARDITARKSAEKAWEILNEELENKVEERTAQLRIANQQLHQEIRERQQFEAALRASQEQLQAILDNSPAVIYLVDIQNRYILVNHKFENLFGVTTKELIGQSIYTQFSEKIADYFAEKNRLVVESGQPIKSEETIHLKDGIHTYITIKFPLKDAEGVTYAVCGISTDITDRQIAEETLRRQLAAVEAATDGIAILNAQGEYIYLNASHNQIFGYDSSSSLLGKTWRELYPQEEIERFDREIFPLFSQSGKWQGEATAKRRDGTKIAQEISLTLIEEGGIICVCRDISQRKVAEETSRIRDRAITASSNGIIISDARLPDNPLIYVNPAFERITGYSAAEAIGRNCRFLQGTETNQPGLDQLSTAIKENKNCVVILRNYRKDGTMFWNELSISPIYDAQQNLTHYIGIQTDITDRKLAEKA</sequence>
<dbReference type="InterPro" id="IPR029016">
    <property type="entry name" value="GAF-like_dom_sf"/>
</dbReference>
<evidence type="ECO:0000256" key="3">
    <source>
        <dbReference type="ARBA" id="ARBA00022553"/>
    </source>
</evidence>
<keyword evidence="7" id="KW-0175">Coiled coil</keyword>
<dbReference type="SUPFAM" id="SSF55785">
    <property type="entry name" value="PYP-like sensor domain (PAS domain)"/>
    <property type="match status" value="8"/>
</dbReference>
<dbReference type="Pfam" id="PF08447">
    <property type="entry name" value="PAS_3"/>
    <property type="match status" value="2"/>
</dbReference>
<feature type="coiled-coil region" evidence="7">
    <location>
        <begin position="321"/>
        <end position="367"/>
    </location>
</feature>
<evidence type="ECO:0000256" key="4">
    <source>
        <dbReference type="ARBA" id="ARBA00022679"/>
    </source>
</evidence>
<dbReference type="InterPro" id="IPR000700">
    <property type="entry name" value="PAS-assoc_C"/>
</dbReference>
<dbReference type="Proteomes" id="UP001384579">
    <property type="component" value="Unassembled WGS sequence"/>
</dbReference>
<feature type="domain" description="PAC" evidence="9">
    <location>
        <begin position="751"/>
        <end position="803"/>
    </location>
</feature>
<feature type="domain" description="CBS" evidence="10">
    <location>
        <begin position="180"/>
        <end position="249"/>
    </location>
</feature>
<dbReference type="Gene3D" id="3.30.450.40">
    <property type="match status" value="1"/>
</dbReference>
<name>A0ABU8YR86_9CYAN</name>
<feature type="domain" description="PAS" evidence="8">
    <location>
        <begin position="550"/>
        <end position="595"/>
    </location>
</feature>
<dbReference type="InterPro" id="IPR035965">
    <property type="entry name" value="PAS-like_dom_sf"/>
</dbReference>
<dbReference type="EMBL" id="JBBLXS010000279">
    <property type="protein sequence ID" value="MEK0186939.1"/>
    <property type="molecule type" value="Genomic_DNA"/>
</dbReference>
<feature type="domain" description="PAS" evidence="8">
    <location>
        <begin position="1325"/>
        <end position="1399"/>
    </location>
</feature>
<feature type="domain" description="PAS" evidence="8">
    <location>
        <begin position="1045"/>
        <end position="1115"/>
    </location>
</feature>
<evidence type="ECO:0000256" key="5">
    <source>
        <dbReference type="ARBA" id="ARBA00022777"/>
    </source>
</evidence>
<dbReference type="Gene3D" id="3.10.580.10">
    <property type="entry name" value="CBS-domain"/>
    <property type="match status" value="2"/>
</dbReference>
<evidence type="ECO:0000256" key="1">
    <source>
        <dbReference type="ARBA" id="ARBA00000085"/>
    </source>
</evidence>
<dbReference type="InterPro" id="IPR000014">
    <property type="entry name" value="PAS"/>
</dbReference>
<evidence type="ECO:0000259" key="9">
    <source>
        <dbReference type="PROSITE" id="PS50113"/>
    </source>
</evidence>
<dbReference type="SMART" id="SM00091">
    <property type="entry name" value="PAS"/>
    <property type="match status" value="8"/>
</dbReference>
<evidence type="ECO:0000259" key="10">
    <source>
        <dbReference type="PROSITE" id="PS51371"/>
    </source>
</evidence>
<dbReference type="Pfam" id="PF08448">
    <property type="entry name" value="PAS_4"/>
    <property type="match status" value="3"/>
</dbReference>
<dbReference type="PROSITE" id="PS50113">
    <property type="entry name" value="PAC"/>
    <property type="match status" value="5"/>
</dbReference>
<dbReference type="PANTHER" id="PTHR43304:SF1">
    <property type="entry name" value="PAC DOMAIN-CONTAINING PROTEIN"/>
    <property type="match status" value="1"/>
</dbReference>
<feature type="domain" description="PAS" evidence="8">
    <location>
        <begin position="804"/>
        <end position="851"/>
    </location>
</feature>
<feature type="domain" description="PAS" evidence="8">
    <location>
        <begin position="1446"/>
        <end position="1495"/>
    </location>
</feature>
<evidence type="ECO:0000256" key="2">
    <source>
        <dbReference type="ARBA" id="ARBA00012438"/>
    </source>
</evidence>
<dbReference type="RefSeq" id="WP_340541693.1">
    <property type="nucleotide sequence ID" value="NZ_JBBLXS010000279.1"/>
</dbReference>
<evidence type="ECO:0000256" key="6">
    <source>
        <dbReference type="PROSITE-ProRule" id="PRU00703"/>
    </source>
</evidence>
<dbReference type="EC" id="2.7.13.3" evidence="2"/>
<dbReference type="SMART" id="SM00086">
    <property type="entry name" value="PAC"/>
    <property type="match status" value="6"/>
</dbReference>
<feature type="domain" description="PAS" evidence="8">
    <location>
        <begin position="1207"/>
        <end position="1277"/>
    </location>
</feature>
<keyword evidence="3" id="KW-0597">Phosphoprotein</keyword>
<feature type="domain" description="PAC" evidence="9">
    <location>
        <begin position="625"/>
        <end position="677"/>
    </location>
</feature>
<keyword evidence="4" id="KW-0808">Transferase</keyword>
<dbReference type="InterPro" id="IPR000644">
    <property type="entry name" value="CBS_dom"/>
</dbReference>
<dbReference type="Pfam" id="PF00571">
    <property type="entry name" value="CBS"/>
    <property type="match status" value="1"/>
</dbReference>
<dbReference type="InterPro" id="IPR001610">
    <property type="entry name" value="PAC"/>
</dbReference>
<dbReference type="CDD" id="cd04620">
    <property type="entry name" value="CBS_two-component_sensor_histidine_kinase_repeat1"/>
    <property type="match status" value="1"/>
</dbReference>
<evidence type="ECO:0000259" key="8">
    <source>
        <dbReference type="PROSITE" id="PS50112"/>
    </source>
</evidence>
<dbReference type="Gene3D" id="3.30.450.20">
    <property type="entry name" value="PAS domain"/>
    <property type="match status" value="8"/>
</dbReference>
<dbReference type="InterPro" id="IPR013655">
    <property type="entry name" value="PAS_fold_3"/>
</dbReference>
<keyword evidence="12" id="KW-1185">Reference proteome</keyword>
<keyword evidence="6" id="KW-0129">CBS domain</keyword>
<accession>A0ABU8YR86</accession>
<evidence type="ECO:0000256" key="7">
    <source>
        <dbReference type="SAM" id="Coils"/>
    </source>
</evidence>
<dbReference type="Pfam" id="PF01590">
    <property type="entry name" value="GAF"/>
    <property type="match status" value="1"/>
</dbReference>
<feature type="non-terminal residue" evidence="11">
    <location>
        <position position="1571"/>
    </location>
</feature>
<dbReference type="SMART" id="SM00116">
    <property type="entry name" value="CBS"/>
    <property type="match status" value="3"/>
</dbReference>
<dbReference type="NCBIfam" id="TIGR00229">
    <property type="entry name" value="sensory_box"/>
    <property type="match status" value="8"/>
</dbReference>
<dbReference type="InterPro" id="IPR052162">
    <property type="entry name" value="Sensor_kinase/Photoreceptor"/>
</dbReference>
<evidence type="ECO:0000313" key="12">
    <source>
        <dbReference type="Proteomes" id="UP001384579"/>
    </source>
</evidence>
<dbReference type="PROSITE" id="PS51371">
    <property type="entry name" value="CBS"/>
    <property type="match status" value="2"/>
</dbReference>
<dbReference type="SUPFAM" id="SSF55781">
    <property type="entry name" value="GAF domain-like"/>
    <property type="match status" value="1"/>
</dbReference>
<gene>
    <name evidence="11" type="ORF">WMG39_19090</name>
</gene>
<dbReference type="PROSITE" id="PS50112">
    <property type="entry name" value="PAS"/>
    <property type="match status" value="6"/>
</dbReference>
<feature type="domain" description="PAC" evidence="9">
    <location>
        <begin position="1519"/>
        <end position="1571"/>
    </location>
</feature>